<dbReference type="InterPro" id="IPR019285">
    <property type="entry name" value="DUF2336"/>
</dbReference>
<feature type="region of interest" description="Disordered" evidence="1">
    <location>
        <begin position="297"/>
        <end position="335"/>
    </location>
</feature>
<evidence type="ECO:0000313" key="3">
    <source>
        <dbReference type="Proteomes" id="UP000256845"/>
    </source>
</evidence>
<feature type="compositionally biased region" description="Acidic residues" evidence="1">
    <location>
        <begin position="310"/>
        <end position="335"/>
    </location>
</feature>
<sequence length="450" mass="50025">MTDQEFIPSHPRVPARLTYEQARDLAAEDDPKIRKALAEHPATPPEILYFLAKDTDIDIRRAVACNPNTPRQADLLLTSDESPEVRHDLVNKINRITPDLTEDKRKAVYEVTVQMLELLAVDQVVRVRQILADAIKDLPEVPKSLVHQLATDAELIVAEPVLQFSPVFNDADLADIIHQKPVQGAISAISRRAQLSADLSEAIVDSGDRDAIGHLLENPRAEINEGTMNTILDQAPCVPAWHGPLVSRPKLSSNAAQRLASFVAMNLLDQLQQRNDLDDDTLVALTMAVEKRLADEAKAAREEEKQKTWEEEEAEREAAEEEDEAENGAEDEWSTDDEEFQHVQTLHQVGGLDADAIDEAFDEDRKKFVIAAVAILADLPYGLIGKTFGRPQAREITAICWKAGLSPHFARRVQMQYARIDQKGLVSPKPDGSYSLTEPAMKKILFGLQG</sequence>
<dbReference type="SUPFAM" id="SSF48371">
    <property type="entry name" value="ARM repeat"/>
    <property type="match status" value="1"/>
</dbReference>
<gene>
    <name evidence="2" type="ORF">DFP90_11221</name>
</gene>
<dbReference type="InterPro" id="IPR011989">
    <property type="entry name" value="ARM-like"/>
</dbReference>
<feature type="compositionally biased region" description="Basic and acidic residues" evidence="1">
    <location>
        <begin position="297"/>
        <end position="309"/>
    </location>
</feature>
<comment type="caution">
    <text evidence="2">The sequence shown here is derived from an EMBL/GenBank/DDBJ whole genome shotgun (WGS) entry which is preliminary data.</text>
</comment>
<keyword evidence="3" id="KW-1185">Reference proteome</keyword>
<dbReference type="RefSeq" id="WP_181905464.1">
    <property type="nucleotide sequence ID" value="NZ_QRDW01000012.1"/>
</dbReference>
<dbReference type="EMBL" id="QRDW01000012">
    <property type="protein sequence ID" value="RED45029.1"/>
    <property type="molecule type" value="Genomic_DNA"/>
</dbReference>
<reference evidence="2 3" key="1">
    <citation type="submission" date="2018-07" db="EMBL/GenBank/DDBJ databases">
        <title>Genomic Encyclopedia of Type Strains, Phase III (KMG-III): the genomes of soil and plant-associated and newly described type strains.</title>
        <authorList>
            <person name="Whitman W."/>
        </authorList>
    </citation>
    <scope>NUCLEOTIDE SEQUENCE [LARGE SCALE GENOMIC DNA]</scope>
    <source>
        <strain evidence="2 3">CECT 8488</strain>
    </source>
</reference>
<accession>A0A3D9H6F5</accession>
<proteinExistence type="predicted"/>
<organism evidence="2 3">
    <name type="scientific">Aestuariispira insulae</name>
    <dbReference type="NCBI Taxonomy" id="1461337"/>
    <lineage>
        <taxon>Bacteria</taxon>
        <taxon>Pseudomonadati</taxon>
        <taxon>Pseudomonadota</taxon>
        <taxon>Alphaproteobacteria</taxon>
        <taxon>Rhodospirillales</taxon>
        <taxon>Kiloniellaceae</taxon>
        <taxon>Aestuariispira</taxon>
    </lineage>
</organism>
<evidence type="ECO:0000256" key="1">
    <source>
        <dbReference type="SAM" id="MobiDB-lite"/>
    </source>
</evidence>
<protein>
    <submittedName>
        <fullName evidence="2">Uncharacterized protein DUF2336</fullName>
    </submittedName>
</protein>
<dbReference type="Pfam" id="PF10098">
    <property type="entry name" value="DUF2336"/>
    <property type="match status" value="1"/>
</dbReference>
<evidence type="ECO:0000313" key="2">
    <source>
        <dbReference type="EMBL" id="RED45029.1"/>
    </source>
</evidence>
<name>A0A3D9H6F5_9PROT</name>
<dbReference type="Proteomes" id="UP000256845">
    <property type="component" value="Unassembled WGS sequence"/>
</dbReference>
<dbReference type="AlphaFoldDB" id="A0A3D9H6F5"/>
<dbReference type="InterPro" id="IPR016024">
    <property type="entry name" value="ARM-type_fold"/>
</dbReference>
<dbReference type="Gene3D" id="1.25.10.10">
    <property type="entry name" value="Leucine-rich Repeat Variant"/>
    <property type="match status" value="1"/>
</dbReference>